<dbReference type="Gene3D" id="3.30.750.24">
    <property type="entry name" value="STAS domain"/>
    <property type="match status" value="1"/>
</dbReference>
<dbReference type="InterPro" id="IPR036513">
    <property type="entry name" value="STAS_dom_sf"/>
</dbReference>
<dbReference type="KEGG" id="mars:A8C75_07215"/>
<dbReference type="Proteomes" id="UP000078070">
    <property type="component" value="Chromosome"/>
</dbReference>
<dbReference type="PIRSF" id="PIRSF029548">
    <property type="entry name" value="UCP029548"/>
    <property type="match status" value="1"/>
</dbReference>
<dbReference type="InterPro" id="IPR014557">
    <property type="entry name" value="UCP029548_STAS-type"/>
</dbReference>
<dbReference type="OrthoDB" id="8685730at2"/>
<dbReference type="AlphaFoldDB" id="A0A1A9EWV9"/>
<reference evidence="2 3" key="2">
    <citation type="journal article" date="2018" name="Int. J. Syst. Evol. Microbiol.">
        <title>Marinobacterium aestuarii sp. nov., a benzene-degrading marine bacterium isolated from estuary sediment.</title>
        <authorList>
            <person name="Bae S.S."/>
            <person name="Jung J."/>
            <person name="Chung D."/>
            <person name="Baek K."/>
        </authorList>
    </citation>
    <scope>NUCLEOTIDE SEQUENCE [LARGE SCALE GENOMIC DNA]</scope>
    <source>
        <strain evidence="2 3">ST58-10</strain>
    </source>
</reference>
<dbReference type="PANTHER" id="PTHR33495:SF2">
    <property type="entry name" value="ANTI-SIGMA FACTOR ANTAGONIST TM_1081-RELATED"/>
    <property type="match status" value="1"/>
</dbReference>
<dbReference type="STRING" id="1821621.A8C75_07215"/>
<dbReference type="GO" id="GO:0043856">
    <property type="term" value="F:anti-sigma factor antagonist activity"/>
    <property type="evidence" value="ECO:0007669"/>
    <property type="project" value="TreeGrafter"/>
</dbReference>
<evidence type="ECO:0000259" key="1">
    <source>
        <dbReference type="PROSITE" id="PS50801"/>
    </source>
</evidence>
<dbReference type="CDD" id="cd07043">
    <property type="entry name" value="STAS_anti-anti-sigma_factors"/>
    <property type="match status" value="1"/>
</dbReference>
<accession>A0A1A9EWV9</accession>
<sequence>MREGSIFFAREGDSYVLKFVGEVRLTLCTTLDRHLEQVLAVGGVRHILVDLTETDSIDSTSLGLIAKLAVGASRLSLEAPTLVSTNEDVTRILFTMGFERIFLLLDTMPTSLVDLKRLPFVQESEAAVRDRIIEAHKVLMSLNESNRDAFVDLVSTLECHL</sequence>
<dbReference type="EMBL" id="CP015839">
    <property type="protein sequence ID" value="ANG62302.1"/>
    <property type="molecule type" value="Genomic_DNA"/>
</dbReference>
<dbReference type="InterPro" id="IPR002645">
    <property type="entry name" value="STAS_dom"/>
</dbReference>
<reference evidence="3" key="1">
    <citation type="submission" date="2016-05" db="EMBL/GenBank/DDBJ databases">
        <authorList>
            <person name="Baek K."/>
            <person name="Yang S.-J."/>
        </authorList>
    </citation>
    <scope>NUCLEOTIDE SEQUENCE [LARGE SCALE GENOMIC DNA]</scope>
    <source>
        <strain evidence="3">ST58-10</strain>
    </source>
</reference>
<dbReference type="Pfam" id="PF01740">
    <property type="entry name" value="STAS"/>
    <property type="match status" value="1"/>
</dbReference>
<keyword evidence="3" id="KW-1185">Reference proteome</keyword>
<gene>
    <name evidence="2" type="ORF">A8C75_07215</name>
</gene>
<evidence type="ECO:0000313" key="3">
    <source>
        <dbReference type="Proteomes" id="UP000078070"/>
    </source>
</evidence>
<proteinExistence type="predicted"/>
<evidence type="ECO:0000313" key="2">
    <source>
        <dbReference type="EMBL" id="ANG62302.1"/>
    </source>
</evidence>
<name>A0A1A9EWV9_9GAMM</name>
<dbReference type="PROSITE" id="PS50801">
    <property type="entry name" value="STAS"/>
    <property type="match status" value="1"/>
</dbReference>
<dbReference type="SUPFAM" id="SSF52091">
    <property type="entry name" value="SpoIIaa-like"/>
    <property type="match status" value="1"/>
</dbReference>
<dbReference type="PANTHER" id="PTHR33495">
    <property type="entry name" value="ANTI-SIGMA FACTOR ANTAGONIST TM_1081-RELATED-RELATED"/>
    <property type="match status" value="1"/>
</dbReference>
<protein>
    <submittedName>
        <fullName evidence="2">Anti-anti-sigma factor</fullName>
    </submittedName>
</protein>
<dbReference type="RefSeq" id="WP_067380058.1">
    <property type="nucleotide sequence ID" value="NZ_CP015839.1"/>
</dbReference>
<feature type="domain" description="STAS" evidence="1">
    <location>
        <begin position="16"/>
        <end position="131"/>
    </location>
</feature>
<organism evidence="2 3">
    <name type="scientific">Marinobacterium aestuarii</name>
    <dbReference type="NCBI Taxonomy" id="1821621"/>
    <lineage>
        <taxon>Bacteria</taxon>
        <taxon>Pseudomonadati</taxon>
        <taxon>Pseudomonadota</taxon>
        <taxon>Gammaproteobacteria</taxon>
        <taxon>Oceanospirillales</taxon>
        <taxon>Oceanospirillaceae</taxon>
        <taxon>Marinobacterium</taxon>
    </lineage>
</organism>